<protein>
    <submittedName>
        <fullName evidence="2">Phage protein</fullName>
    </submittedName>
</protein>
<dbReference type="AlphaFoldDB" id="A0A6J4V781"/>
<feature type="region of interest" description="Disordered" evidence="1">
    <location>
        <begin position="139"/>
        <end position="204"/>
    </location>
</feature>
<sequence length="204" mass="21559">MDGDEETAATGADYPEPEADGGAPEVLREEGAGVRGERFDPTPYMRQLRGRGGGGEYLDVKWRLLWLRKEHPDAEIVTEHVQIEPTLAIFKATVTLPSGGKATGYGSETAGDFGDFIEKAETKAIGRALNALGYGAQFGERDEEPAAPPRFAPRPPAEPPRLPERPARPSARQEAERAVPAAASVAGTDPVADAPRSADGDGGA</sequence>
<dbReference type="EMBL" id="CADCWF010000229">
    <property type="protein sequence ID" value="CAA9568883.1"/>
    <property type="molecule type" value="Genomic_DNA"/>
</dbReference>
<evidence type="ECO:0000313" key="2">
    <source>
        <dbReference type="EMBL" id="CAA9568883.1"/>
    </source>
</evidence>
<feature type="region of interest" description="Disordered" evidence="1">
    <location>
        <begin position="1"/>
        <end position="47"/>
    </location>
</feature>
<organism evidence="2">
    <name type="scientific">uncultured Thermomicrobiales bacterium</name>
    <dbReference type="NCBI Taxonomy" id="1645740"/>
    <lineage>
        <taxon>Bacteria</taxon>
        <taxon>Pseudomonadati</taxon>
        <taxon>Thermomicrobiota</taxon>
        <taxon>Thermomicrobia</taxon>
        <taxon>Thermomicrobiales</taxon>
        <taxon>environmental samples</taxon>
    </lineage>
</organism>
<feature type="compositionally biased region" description="Basic and acidic residues" evidence="1">
    <location>
        <begin position="26"/>
        <end position="40"/>
    </location>
</feature>
<feature type="compositionally biased region" description="Basic and acidic residues" evidence="1">
    <location>
        <begin position="161"/>
        <end position="177"/>
    </location>
</feature>
<name>A0A6J4V781_9BACT</name>
<feature type="non-terminal residue" evidence="2">
    <location>
        <position position="204"/>
    </location>
</feature>
<proteinExistence type="predicted"/>
<evidence type="ECO:0000256" key="1">
    <source>
        <dbReference type="SAM" id="MobiDB-lite"/>
    </source>
</evidence>
<reference evidence="2" key="1">
    <citation type="submission" date="2020-02" db="EMBL/GenBank/DDBJ databases">
        <authorList>
            <person name="Meier V. D."/>
        </authorList>
    </citation>
    <scope>NUCLEOTIDE SEQUENCE</scope>
    <source>
        <strain evidence="2">AVDCRST_MAG59</strain>
    </source>
</reference>
<accession>A0A6J4V781</accession>
<feature type="compositionally biased region" description="Pro residues" evidence="1">
    <location>
        <begin position="146"/>
        <end position="160"/>
    </location>
</feature>
<gene>
    <name evidence="2" type="ORF">AVDCRST_MAG59-3297</name>
</gene>